<feature type="compositionally biased region" description="Polar residues" evidence="1">
    <location>
        <begin position="38"/>
        <end position="50"/>
    </location>
</feature>
<comment type="caution">
    <text evidence="2">The sequence shown here is derived from an EMBL/GenBank/DDBJ whole genome shotgun (WGS) entry which is preliminary data.</text>
</comment>
<sequence length="74" mass="8217">MEIKALEAYCMEEGFIRGFMKGVCAVQRKTRAEIEGMTPSQASNDPSLDSSGEEIDSELQKAFALEDEEDVQIL</sequence>
<dbReference type="AlphaFoldDB" id="A0AAV7GET5"/>
<keyword evidence="3" id="KW-1185">Reference proteome</keyword>
<organism evidence="2 3">
    <name type="scientific">Dendrobium chrysotoxum</name>
    <name type="common">Orchid</name>
    <dbReference type="NCBI Taxonomy" id="161865"/>
    <lineage>
        <taxon>Eukaryota</taxon>
        <taxon>Viridiplantae</taxon>
        <taxon>Streptophyta</taxon>
        <taxon>Embryophyta</taxon>
        <taxon>Tracheophyta</taxon>
        <taxon>Spermatophyta</taxon>
        <taxon>Magnoliopsida</taxon>
        <taxon>Liliopsida</taxon>
        <taxon>Asparagales</taxon>
        <taxon>Orchidaceae</taxon>
        <taxon>Epidendroideae</taxon>
        <taxon>Malaxideae</taxon>
        <taxon>Dendrobiinae</taxon>
        <taxon>Dendrobium</taxon>
    </lineage>
</organism>
<proteinExistence type="predicted"/>
<reference evidence="2 3" key="1">
    <citation type="journal article" date="2021" name="Hortic Res">
        <title>Chromosome-scale assembly of the Dendrobium chrysotoxum genome enhances the understanding of orchid evolution.</title>
        <authorList>
            <person name="Zhang Y."/>
            <person name="Zhang G.Q."/>
            <person name="Zhang D."/>
            <person name="Liu X.D."/>
            <person name="Xu X.Y."/>
            <person name="Sun W.H."/>
            <person name="Yu X."/>
            <person name="Zhu X."/>
            <person name="Wang Z.W."/>
            <person name="Zhao X."/>
            <person name="Zhong W.Y."/>
            <person name="Chen H."/>
            <person name="Yin W.L."/>
            <person name="Huang T."/>
            <person name="Niu S.C."/>
            <person name="Liu Z.J."/>
        </authorList>
    </citation>
    <scope>NUCLEOTIDE SEQUENCE [LARGE SCALE GENOMIC DNA]</scope>
    <source>
        <strain evidence="2">Lindl</strain>
    </source>
</reference>
<gene>
    <name evidence="2" type="ORF">IEQ34_016870</name>
</gene>
<evidence type="ECO:0000313" key="2">
    <source>
        <dbReference type="EMBL" id="KAH0454946.1"/>
    </source>
</evidence>
<name>A0AAV7GET5_DENCH</name>
<dbReference type="Proteomes" id="UP000775213">
    <property type="component" value="Unassembled WGS sequence"/>
</dbReference>
<evidence type="ECO:0000313" key="3">
    <source>
        <dbReference type="Proteomes" id="UP000775213"/>
    </source>
</evidence>
<dbReference type="EMBL" id="JAGFBR010000015">
    <property type="protein sequence ID" value="KAH0454946.1"/>
    <property type="molecule type" value="Genomic_DNA"/>
</dbReference>
<feature type="region of interest" description="Disordered" evidence="1">
    <location>
        <begin position="35"/>
        <end position="56"/>
    </location>
</feature>
<protein>
    <submittedName>
        <fullName evidence="2">Uncharacterized protein</fullName>
    </submittedName>
</protein>
<accession>A0AAV7GET5</accession>
<evidence type="ECO:0000256" key="1">
    <source>
        <dbReference type="SAM" id="MobiDB-lite"/>
    </source>
</evidence>